<dbReference type="InterPro" id="IPR014529">
    <property type="entry name" value="UCP026631"/>
</dbReference>
<dbReference type="PIRSF" id="PIRSF026631">
    <property type="entry name" value="UCP026631"/>
    <property type="match status" value="1"/>
</dbReference>
<dbReference type="Proteomes" id="UP000293638">
    <property type="component" value="Unassembled WGS sequence"/>
</dbReference>
<evidence type="ECO:0000313" key="4">
    <source>
        <dbReference type="Proteomes" id="UP000293638"/>
    </source>
</evidence>
<dbReference type="PANTHER" id="PTHR34473">
    <property type="entry name" value="UPF0699 TRANSMEMBRANE PROTEIN YDBS"/>
    <property type="match status" value="1"/>
</dbReference>
<sequence>MTGPVRRLHPLTPLVRGWKAYAAFAVVVGQQVGLERHGGARIAAYALLAALPVAALLGWLGWRTTSFGFDGEDLRIDSGLLVRRSRRIRLDRLQAVDVVRPLLARLAGLAELRLEVAGGGKQAEGGLAYLGEADALALRAELLARAAGVARDDRPGAAPAEPEEHLLHEVPTRRYVASLLLQGGTVVGLLLVGVAVALAVVLRTPELLVTVLPPLVVPAHTVLVRGQADALFAVAGSAAGLRLRHGLFETRHQTVPPGRVQAVRVVEPLLWRRRGWVRLEVTVAGYGKEATVQTGTLLPVVPAATGWDLVDRVLGAEVGEHPGARTVPLAPPGPRARWLDPLAAPVLGAGADDQLLVVRTGALRRVTTVVPHAKVQSTALLQGPVQRRLGLASLEVHVAPTLRVRARHRATAEAGALLVGEVERARTARRVARSERWAEAPVEQPPG</sequence>
<comment type="caution">
    <text evidence="3">The sequence shown here is derived from an EMBL/GenBank/DDBJ whole genome shotgun (WGS) entry which is preliminary data.</text>
</comment>
<evidence type="ECO:0000313" key="3">
    <source>
        <dbReference type="EMBL" id="RZS79441.1"/>
    </source>
</evidence>
<keyword evidence="1" id="KW-0812">Transmembrane</keyword>
<reference evidence="3 4" key="1">
    <citation type="submission" date="2019-02" db="EMBL/GenBank/DDBJ databases">
        <title>Genomic Encyclopedia of Type Strains, Phase IV (KMG-IV): sequencing the most valuable type-strain genomes for metagenomic binning, comparative biology and taxonomic classification.</title>
        <authorList>
            <person name="Goeker M."/>
        </authorList>
    </citation>
    <scope>NUCLEOTIDE SEQUENCE [LARGE SCALE GENOMIC DNA]</scope>
    <source>
        <strain evidence="3 4">DSM 45622</strain>
    </source>
</reference>
<dbReference type="RefSeq" id="WP_130494515.1">
    <property type="nucleotide sequence ID" value="NZ_SGXD01000006.1"/>
</dbReference>
<dbReference type="PANTHER" id="PTHR34473:SF2">
    <property type="entry name" value="UPF0699 TRANSMEMBRANE PROTEIN YDBT"/>
    <property type="match status" value="1"/>
</dbReference>
<keyword evidence="1" id="KW-0472">Membrane</keyword>
<organism evidence="3 4">
    <name type="scientific">Motilibacter rhizosphaerae</name>
    <dbReference type="NCBI Taxonomy" id="598652"/>
    <lineage>
        <taxon>Bacteria</taxon>
        <taxon>Bacillati</taxon>
        <taxon>Actinomycetota</taxon>
        <taxon>Actinomycetes</taxon>
        <taxon>Motilibacterales</taxon>
        <taxon>Motilibacteraceae</taxon>
        <taxon>Motilibacter</taxon>
    </lineage>
</organism>
<feature type="transmembrane region" description="Helical" evidence="1">
    <location>
        <begin position="42"/>
        <end position="62"/>
    </location>
</feature>
<feature type="domain" description="YdbS-like PH" evidence="2">
    <location>
        <begin position="62"/>
        <end position="141"/>
    </location>
</feature>
<keyword evidence="1" id="KW-1133">Transmembrane helix</keyword>
<protein>
    <submittedName>
        <fullName evidence="3">Putative membrane protein</fullName>
    </submittedName>
</protein>
<accession>A0A4Q7NAE5</accession>
<proteinExistence type="predicted"/>
<keyword evidence="4" id="KW-1185">Reference proteome</keyword>
<gene>
    <name evidence="3" type="ORF">EV189_3795</name>
</gene>
<dbReference type="Pfam" id="PF03703">
    <property type="entry name" value="bPH_2"/>
    <property type="match status" value="3"/>
</dbReference>
<evidence type="ECO:0000256" key="1">
    <source>
        <dbReference type="SAM" id="Phobius"/>
    </source>
</evidence>
<name>A0A4Q7NAE5_9ACTN</name>
<dbReference type="AlphaFoldDB" id="A0A4Q7NAE5"/>
<feature type="domain" description="YdbS-like PH" evidence="2">
    <location>
        <begin position="241"/>
        <end position="292"/>
    </location>
</feature>
<evidence type="ECO:0000259" key="2">
    <source>
        <dbReference type="Pfam" id="PF03703"/>
    </source>
</evidence>
<dbReference type="InterPro" id="IPR005182">
    <property type="entry name" value="YdbS-like_PH"/>
</dbReference>
<feature type="transmembrane region" description="Helical" evidence="1">
    <location>
        <begin position="179"/>
        <end position="202"/>
    </location>
</feature>
<feature type="domain" description="YdbS-like PH" evidence="2">
    <location>
        <begin position="352"/>
        <end position="413"/>
    </location>
</feature>
<dbReference type="OrthoDB" id="3190163at2"/>
<dbReference type="EMBL" id="SGXD01000006">
    <property type="protein sequence ID" value="RZS79441.1"/>
    <property type="molecule type" value="Genomic_DNA"/>
</dbReference>